<dbReference type="Pfam" id="PF10442">
    <property type="entry name" value="FIST_C"/>
    <property type="match status" value="1"/>
</dbReference>
<gene>
    <name evidence="2" type="ORF">C1SCF055_LOCUS45141</name>
</gene>
<dbReference type="EMBL" id="CAMXCT030006831">
    <property type="protein sequence ID" value="CAL4808067.1"/>
    <property type="molecule type" value="Genomic_DNA"/>
</dbReference>
<evidence type="ECO:0000313" key="5">
    <source>
        <dbReference type="Proteomes" id="UP001152797"/>
    </source>
</evidence>
<evidence type="ECO:0000313" key="2">
    <source>
        <dbReference type="EMBL" id="CAI4020755.1"/>
    </source>
</evidence>
<dbReference type="AlphaFoldDB" id="A0A9P1M6V9"/>
<proteinExistence type="predicted"/>
<protein>
    <submittedName>
        <fullName evidence="4">High affinity nitrate transporter 2.5</fullName>
    </submittedName>
</protein>
<name>A0A9P1M6V9_9DINO</name>
<sequence length="389" mass="41489">MQNATFYYAEGNHPCADLFFKDDTGALYLVDVGGTGNMSKALNKVQKMSDVLVKEGLREELQVSKLTGVVLLPNIASISLENEGIISEAITVTGARARELLGGRWKSMAGKAALGFCALPGPADPQGWVCMLDMMLNSPSGRPPVLVGGLPVTDHAFVDGQLETSGAFGLVLDGIQASPVVCQGSVPFGPFLEISHVRSDHVISEINGQNPRELLMPLLHGPHVPGNGQSMAGVFVDPKPDGPHGSWTDAHLAMAAMDGRPNCLVRPMHSFTREGHLVLSPLTETTPYSPGMKLQLQCFSPEHALKDLRSRVETDMALHNGRPPKAAVIISCGARGVALYGSEGVESAIFREVWGCDVPTVGFFAGGEFGPVGLRTYLHAFTTSCLMFR</sequence>
<organism evidence="2">
    <name type="scientific">Cladocopium goreaui</name>
    <dbReference type="NCBI Taxonomy" id="2562237"/>
    <lineage>
        <taxon>Eukaryota</taxon>
        <taxon>Sar</taxon>
        <taxon>Alveolata</taxon>
        <taxon>Dinophyceae</taxon>
        <taxon>Suessiales</taxon>
        <taxon>Symbiodiniaceae</taxon>
        <taxon>Cladocopium</taxon>
    </lineage>
</organism>
<dbReference type="GO" id="GO:0000209">
    <property type="term" value="P:protein polyubiquitination"/>
    <property type="evidence" value="ECO:0007669"/>
    <property type="project" value="TreeGrafter"/>
</dbReference>
<dbReference type="PANTHER" id="PTHR14939">
    <property type="entry name" value="F-BOX ONLY PROTEIN 22"/>
    <property type="match status" value="1"/>
</dbReference>
<dbReference type="GO" id="GO:0032436">
    <property type="term" value="P:positive regulation of proteasomal ubiquitin-dependent protein catabolic process"/>
    <property type="evidence" value="ECO:0007669"/>
    <property type="project" value="TreeGrafter"/>
</dbReference>
<reference evidence="3" key="2">
    <citation type="submission" date="2024-04" db="EMBL/GenBank/DDBJ databases">
        <authorList>
            <person name="Chen Y."/>
            <person name="Shah S."/>
            <person name="Dougan E. K."/>
            <person name="Thang M."/>
            <person name="Chan C."/>
        </authorList>
    </citation>
    <scope>NUCLEOTIDE SEQUENCE [LARGE SCALE GENOMIC DNA]</scope>
</reference>
<dbReference type="EMBL" id="CAMXCT020006831">
    <property type="protein sequence ID" value="CAL1174130.1"/>
    <property type="molecule type" value="Genomic_DNA"/>
</dbReference>
<evidence type="ECO:0000313" key="3">
    <source>
        <dbReference type="EMBL" id="CAL1174130.1"/>
    </source>
</evidence>
<evidence type="ECO:0000259" key="1">
    <source>
        <dbReference type="Pfam" id="PF10442"/>
    </source>
</evidence>
<dbReference type="PANTHER" id="PTHR14939:SF5">
    <property type="entry name" value="F-BOX ONLY PROTEIN 22"/>
    <property type="match status" value="1"/>
</dbReference>
<dbReference type="Proteomes" id="UP001152797">
    <property type="component" value="Unassembled WGS sequence"/>
</dbReference>
<reference evidence="2" key="1">
    <citation type="submission" date="2022-10" db="EMBL/GenBank/DDBJ databases">
        <authorList>
            <person name="Chen Y."/>
            <person name="Dougan E. K."/>
            <person name="Chan C."/>
            <person name="Rhodes N."/>
            <person name="Thang M."/>
        </authorList>
    </citation>
    <scope>NUCLEOTIDE SEQUENCE</scope>
</reference>
<keyword evidence="5" id="KW-1185">Reference proteome</keyword>
<dbReference type="InterPro" id="IPR019494">
    <property type="entry name" value="FIST_C"/>
</dbReference>
<evidence type="ECO:0000313" key="4">
    <source>
        <dbReference type="EMBL" id="CAL4808067.1"/>
    </source>
</evidence>
<accession>A0A9P1M6V9</accession>
<dbReference type="EMBL" id="CAMXCT010006831">
    <property type="protein sequence ID" value="CAI4020755.1"/>
    <property type="molecule type" value="Genomic_DNA"/>
</dbReference>
<feature type="domain" description="FIST C-domain" evidence="1">
    <location>
        <begin position="289"/>
        <end position="371"/>
    </location>
</feature>
<comment type="caution">
    <text evidence="2">The sequence shown here is derived from an EMBL/GenBank/DDBJ whole genome shotgun (WGS) entry which is preliminary data.</text>
</comment>
<dbReference type="OrthoDB" id="10551081at2759"/>